<dbReference type="AlphaFoldDB" id="A0A268HC12"/>
<reference evidence="1 2" key="1">
    <citation type="submission" date="2017-07" db="EMBL/GenBank/DDBJ databases">
        <title>Isolation and whole genome analysis of endospore-forming bacteria from heroin.</title>
        <authorList>
            <person name="Kalinowski J."/>
            <person name="Ahrens B."/>
            <person name="Al-Dilaimi A."/>
            <person name="Winkler A."/>
            <person name="Wibberg D."/>
            <person name="Schleenbecker U."/>
            <person name="Ruckert C."/>
            <person name="Wolfel R."/>
            <person name="Grass G."/>
        </authorList>
    </citation>
    <scope>NUCLEOTIDE SEQUENCE [LARGE SCALE GENOMIC DNA]</scope>
    <source>
        <strain evidence="1 2">7509</strain>
    </source>
</reference>
<evidence type="ECO:0000313" key="1">
    <source>
        <dbReference type="EMBL" id="PAE07370.1"/>
    </source>
</evidence>
<comment type="caution">
    <text evidence="1">The sequence shown here is derived from an EMBL/GenBank/DDBJ whole genome shotgun (WGS) entry which is preliminary data.</text>
</comment>
<proteinExistence type="predicted"/>
<dbReference type="EMBL" id="NPBH01000052">
    <property type="protein sequence ID" value="PAE07370.1"/>
    <property type="molecule type" value="Genomic_DNA"/>
</dbReference>
<protein>
    <submittedName>
        <fullName evidence="1">Uncharacterized protein</fullName>
    </submittedName>
</protein>
<evidence type="ECO:0000313" key="2">
    <source>
        <dbReference type="Proteomes" id="UP000216475"/>
    </source>
</evidence>
<accession>A0A268HC12</accession>
<name>A0A268HC12_9BACI</name>
<gene>
    <name evidence="1" type="ORF">CHI12_11625</name>
</gene>
<sequence>MTMTQNQIIIKWMNTPNDVTRKQYLDSKLHLTSLDVAKKFYDTPGYNNELYYLAKTWFNSVIPGHELNIYGFMRIIAM</sequence>
<dbReference type="RefSeq" id="WP_095270869.1">
    <property type="nucleotide sequence ID" value="NZ_NPBH01000052.1"/>
</dbReference>
<dbReference type="Proteomes" id="UP000216475">
    <property type="component" value="Unassembled WGS sequence"/>
</dbReference>
<organism evidence="1 2">
    <name type="scientific">Terribacillus saccharophilus</name>
    <dbReference type="NCBI Taxonomy" id="361277"/>
    <lineage>
        <taxon>Bacteria</taxon>
        <taxon>Bacillati</taxon>
        <taxon>Bacillota</taxon>
        <taxon>Bacilli</taxon>
        <taxon>Bacillales</taxon>
        <taxon>Bacillaceae</taxon>
        <taxon>Terribacillus</taxon>
    </lineage>
</organism>